<evidence type="ECO:0000313" key="2">
    <source>
        <dbReference type="EMBL" id="MFB9903661.1"/>
    </source>
</evidence>
<dbReference type="PANTHER" id="PTHR48079">
    <property type="entry name" value="PROTEIN YEEZ"/>
    <property type="match status" value="1"/>
</dbReference>
<dbReference type="EMBL" id="JBHLZU010000006">
    <property type="protein sequence ID" value="MFB9903661.1"/>
    <property type="molecule type" value="Genomic_DNA"/>
</dbReference>
<dbReference type="RefSeq" id="WP_377850816.1">
    <property type="nucleotide sequence ID" value="NZ_JBHLZU010000006.1"/>
</dbReference>
<proteinExistence type="predicted"/>
<dbReference type="InterPro" id="IPR051783">
    <property type="entry name" value="NAD(P)-dependent_oxidoreduct"/>
</dbReference>
<organism evidence="2 3">
    <name type="scientific">Allokutzneria oryzae</name>
    <dbReference type="NCBI Taxonomy" id="1378989"/>
    <lineage>
        <taxon>Bacteria</taxon>
        <taxon>Bacillati</taxon>
        <taxon>Actinomycetota</taxon>
        <taxon>Actinomycetes</taxon>
        <taxon>Pseudonocardiales</taxon>
        <taxon>Pseudonocardiaceae</taxon>
        <taxon>Allokutzneria</taxon>
    </lineage>
</organism>
<dbReference type="SUPFAM" id="SSF51735">
    <property type="entry name" value="NAD(P)-binding Rossmann-fold domains"/>
    <property type="match status" value="1"/>
</dbReference>
<sequence>MRIRRIAVTGASGNLGTALLREVTPRWDVVGVTRRPPERVAPYTNADWLACDIGAPEAPSLLHEAFTGVDAVVHLAWAIHPRTEDPDMYRTNFVGVRNVLAAARLAQVPHVVFGSSVAAYRQARRWELVDEDWPLGGVSGSAYSCHKAQAEALVDRFAATNPDVRVTRVRPAAVVQSGSGAEMRRWLFSPLMPTSLLTTRRPPLPLWPGLRLQLVHARDVASALRLVLERGATGAFNLAADPVLTASDISRVLGGIRVPVPFLPLAGLAWSAWRLGLHPLHPGWLVLADKAPLVFSARARVELGWTPEHDSASALAEVVAAMASGTGEGSPPLEPIADHGLLRRLRDLPWGRPTHQSQGWPART</sequence>
<accession>A0ABV5ZVB0</accession>
<dbReference type="Pfam" id="PF01370">
    <property type="entry name" value="Epimerase"/>
    <property type="match status" value="1"/>
</dbReference>
<reference evidence="2 3" key="1">
    <citation type="submission" date="2024-09" db="EMBL/GenBank/DDBJ databases">
        <authorList>
            <person name="Sun Q."/>
            <person name="Mori K."/>
        </authorList>
    </citation>
    <scope>NUCLEOTIDE SEQUENCE [LARGE SCALE GENOMIC DNA]</scope>
    <source>
        <strain evidence="2 3">TBRC 7907</strain>
    </source>
</reference>
<evidence type="ECO:0000313" key="3">
    <source>
        <dbReference type="Proteomes" id="UP001589693"/>
    </source>
</evidence>
<dbReference type="PANTHER" id="PTHR48079:SF6">
    <property type="entry name" value="NAD(P)-BINDING DOMAIN-CONTAINING PROTEIN-RELATED"/>
    <property type="match status" value="1"/>
</dbReference>
<protein>
    <submittedName>
        <fullName evidence="2">NAD-dependent epimerase/dehydratase family protein</fullName>
    </submittedName>
</protein>
<keyword evidence="3" id="KW-1185">Reference proteome</keyword>
<evidence type="ECO:0000259" key="1">
    <source>
        <dbReference type="Pfam" id="PF01370"/>
    </source>
</evidence>
<name>A0ABV5ZVB0_9PSEU</name>
<comment type="caution">
    <text evidence="2">The sequence shown here is derived from an EMBL/GenBank/DDBJ whole genome shotgun (WGS) entry which is preliminary data.</text>
</comment>
<dbReference type="InterPro" id="IPR001509">
    <property type="entry name" value="Epimerase_deHydtase"/>
</dbReference>
<gene>
    <name evidence="2" type="ORF">ACFFQA_06910</name>
</gene>
<dbReference type="InterPro" id="IPR036291">
    <property type="entry name" value="NAD(P)-bd_dom_sf"/>
</dbReference>
<dbReference type="Proteomes" id="UP001589693">
    <property type="component" value="Unassembled WGS sequence"/>
</dbReference>
<feature type="domain" description="NAD-dependent epimerase/dehydratase" evidence="1">
    <location>
        <begin position="6"/>
        <end position="238"/>
    </location>
</feature>
<dbReference type="Gene3D" id="3.40.50.720">
    <property type="entry name" value="NAD(P)-binding Rossmann-like Domain"/>
    <property type="match status" value="1"/>
</dbReference>